<dbReference type="PANTHER" id="PTHR42792">
    <property type="entry name" value="FLAGELLIN"/>
    <property type="match status" value="1"/>
</dbReference>
<gene>
    <name evidence="5" type="ORF">SAMN02744040_01698</name>
</gene>
<evidence type="ECO:0000259" key="4">
    <source>
        <dbReference type="Pfam" id="PF00700"/>
    </source>
</evidence>
<feature type="non-terminal residue" evidence="5">
    <location>
        <position position="1"/>
    </location>
</feature>
<dbReference type="Gene3D" id="6.10.10.10">
    <property type="entry name" value="Flagellar export chaperone, C-terminal domain"/>
    <property type="match status" value="1"/>
</dbReference>
<keyword evidence="3" id="KW-0975">Bacterial flagellum</keyword>
<accession>A0A1M5SBY9</accession>
<comment type="subcellular location">
    <subcellularLocation>
        <location evidence="1">Bacterial flagellum</location>
    </subcellularLocation>
</comment>
<name>A0A1M5SBY9_9FIRM</name>
<keyword evidence="5" id="KW-0282">Flagellum</keyword>
<dbReference type="GO" id="GO:0005198">
    <property type="term" value="F:structural molecule activity"/>
    <property type="evidence" value="ECO:0007669"/>
    <property type="project" value="InterPro"/>
</dbReference>
<evidence type="ECO:0000313" key="5">
    <source>
        <dbReference type="EMBL" id="SHH35985.1"/>
    </source>
</evidence>
<dbReference type="Gene3D" id="1.20.1330.10">
    <property type="entry name" value="f41 fragment of flagellin, N-terminal domain"/>
    <property type="match status" value="1"/>
</dbReference>
<dbReference type="GO" id="GO:0009288">
    <property type="term" value="C:bacterial-type flagellum"/>
    <property type="evidence" value="ECO:0007669"/>
    <property type="project" value="UniProtKB-SubCell"/>
</dbReference>
<organism evidence="5 6">
    <name type="scientific">Tepidibacter thalassicus DSM 15285</name>
    <dbReference type="NCBI Taxonomy" id="1123350"/>
    <lineage>
        <taxon>Bacteria</taxon>
        <taxon>Bacillati</taxon>
        <taxon>Bacillota</taxon>
        <taxon>Clostridia</taxon>
        <taxon>Peptostreptococcales</taxon>
        <taxon>Peptostreptococcaceae</taxon>
        <taxon>Tepidibacter</taxon>
    </lineage>
</organism>
<evidence type="ECO:0000313" key="6">
    <source>
        <dbReference type="Proteomes" id="UP000242520"/>
    </source>
</evidence>
<reference evidence="6" key="1">
    <citation type="submission" date="2016-11" db="EMBL/GenBank/DDBJ databases">
        <authorList>
            <person name="Varghese N."/>
            <person name="Submissions S."/>
        </authorList>
    </citation>
    <scope>NUCLEOTIDE SEQUENCE [LARGE SCALE GENOMIC DNA]</scope>
    <source>
        <strain evidence="6">DSM 15285</strain>
    </source>
</reference>
<evidence type="ECO:0000256" key="1">
    <source>
        <dbReference type="ARBA" id="ARBA00004365"/>
    </source>
</evidence>
<keyword evidence="5" id="KW-0969">Cilium</keyword>
<dbReference type="STRING" id="1123350.SAMN02744040_01698"/>
<dbReference type="AlphaFoldDB" id="A0A1M5SBY9"/>
<keyword evidence="5" id="KW-0966">Cell projection</keyword>
<keyword evidence="6" id="KW-1185">Reference proteome</keyword>
<dbReference type="PANTHER" id="PTHR42792:SF2">
    <property type="entry name" value="FLAGELLIN"/>
    <property type="match status" value="1"/>
</dbReference>
<evidence type="ECO:0000256" key="2">
    <source>
        <dbReference type="ARBA" id="ARBA00005709"/>
    </source>
</evidence>
<dbReference type="InterPro" id="IPR042187">
    <property type="entry name" value="Flagellin_C_sub2"/>
</dbReference>
<evidence type="ECO:0000256" key="3">
    <source>
        <dbReference type="ARBA" id="ARBA00023143"/>
    </source>
</evidence>
<dbReference type="EMBL" id="FQXH01000019">
    <property type="protein sequence ID" value="SHH35985.1"/>
    <property type="molecule type" value="Genomic_DNA"/>
</dbReference>
<comment type="similarity">
    <text evidence="2">Belongs to the bacterial flagellin family.</text>
</comment>
<feature type="domain" description="Flagellin C-terminal" evidence="4">
    <location>
        <begin position="1"/>
        <end position="74"/>
    </location>
</feature>
<dbReference type="InterPro" id="IPR046358">
    <property type="entry name" value="Flagellin_C"/>
</dbReference>
<sequence>SERSKLGATQNRLEHTIANLDNTTENLTAAMSRIEDTDMALEMANYQKLNVLQQAGVSMLAQANQQPQAILKLLG</sequence>
<dbReference type="Pfam" id="PF00700">
    <property type="entry name" value="Flagellin_C"/>
    <property type="match status" value="1"/>
</dbReference>
<protein>
    <submittedName>
        <fullName evidence="5">Flagellin C-terminal helical region</fullName>
    </submittedName>
</protein>
<dbReference type="RefSeq" id="WP_278280459.1">
    <property type="nucleotide sequence ID" value="NZ_FQXH01000019.1"/>
</dbReference>
<dbReference type="SUPFAM" id="SSF64518">
    <property type="entry name" value="Phase 1 flagellin"/>
    <property type="match status" value="1"/>
</dbReference>
<proteinExistence type="inferred from homology"/>
<dbReference type="InterPro" id="IPR001492">
    <property type="entry name" value="Flagellin"/>
</dbReference>
<dbReference type="Proteomes" id="UP000242520">
    <property type="component" value="Unassembled WGS sequence"/>
</dbReference>